<protein>
    <submittedName>
        <fullName evidence="1">Uncharacterized protein</fullName>
    </submittedName>
</protein>
<gene>
    <name evidence="2" type="ORF">M513_13510</name>
    <name evidence="1" type="ORF">M513_14111</name>
</gene>
<dbReference type="AlphaFoldDB" id="A0A085LJ67"/>
<proteinExistence type="predicted"/>
<evidence type="ECO:0000313" key="3">
    <source>
        <dbReference type="Proteomes" id="UP000030764"/>
    </source>
</evidence>
<reference evidence="1 3" key="1">
    <citation type="journal article" date="2014" name="Nat. Genet.">
        <title>Genome and transcriptome of the porcine whipworm Trichuris suis.</title>
        <authorList>
            <person name="Jex A.R."/>
            <person name="Nejsum P."/>
            <person name="Schwarz E.M."/>
            <person name="Hu L."/>
            <person name="Young N.D."/>
            <person name="Hall R.S."/>
            <person name="Korhonen P.K."/>
            <person name="Liao S."/>
            <person name="Thamsborg S."/>
            <person name="Xia J."/>
            <person name="Xu P."/>
            <person name="Wang S."/>
            <person name="Scheerlinck J.P."/>
            <person name="Hofmann A."/>
            <person name="Sternberg P.W."/>
            <person name="Wang J."/>
            <person name="Gasser R.B."/>
        </authorList>
    </citation>
    <scope>NUCLEOTIDE SEQUENCE [LARGE SCALE GENOMIC DNA]</scope>
    <source>
        <strain evidence="1">DCEP-RM93M</strain>
    </source>
</reference>
<accession>A0A085LJ67</accession>
<evidence type="ECO:0000313" key="2">
    <source>
        <dbReference type="EMBL" id="KFD45618.1"/>
    </source>
</evidence>
<dbReference type="EMBL" id="KL363452">
    <property type="protein sequence ID" value="KFD45618.1"/>
    <property type="molecule type" value="Genomic_DNA"/>
</dbReference>
<organism evidence="1 3">
    <name type="scientific">Trichuris suis</name>
    <name type="common">pig whipworm</name>
    <dbReference type="NCBI Taxonomy" id="68888"/>
    <lineage>
        <taxon>Eukaryota</taxon>
        <taxon>Metazoa</taxon>
        <taxon>Ecdysozoa</taxon>
        <taxon>Nematoda</taxon>
        <taxon>Enoplea</taxon>
        <taxon>Dorylaimia</taxon>
        <taxon>Trichinellida</taxon>
        <taxon>Trichuridae</taxon>
        <taxon>Trichuris</taxon>
    </lineage>
</organism>
<sequence>MLNKTAAAQQAPLQPVHYPSAPWEKIGIDFVEMFSRSSYAHRIRNTRNSLYYPQANGEDERFSRGLIDCIQAADVAHEGRVDAVQYGISLDTTLCDGSFTLLSTSWKNYQNEIECCITCGHTEQ</sequence>
<dbReference type="EMBL" id="KL363906">
    <property type="protein sequence ID" value="KFD45013.1"/>
    <property type="molecule type" value="Genomic_DNA"/>
</dbReference>
<evidence type="ECO:0000313" key="1">
    <source>
        <dbReference type="EMBL" id="KFD45013.1"/>
    </source>
</evidence>
<name>A0A085LJ67_9BILA</name>
<keyword evidence="3" id="KW-1185">Reference proteome</keyword>
<dbReference type="Proteomes" id="UP000030764">
    <property type="component" value="Unassembled WGS sequence"/>
</dbReference>